<reference evidence="2 3" key="2">
    <citation type="journal article" date="2018" name="Nature">
        <title>Mutant phenotypes for thousands of bacterial genes of unknown function.</title>
        <authorList>
            <person name="Price M.N."/>
            <person name="Wetmore K.M."/>
            <person name="Waters R.J."/>
            <person name="Callaghan M."/>
            <person name="Ray J."/>
            <person name="Liu H."/>
            <person name="Kuehl J.V."/>
            <person name="Melnyk R.A."/>
            <person name="Lamson J.S."/>
            <person name="Suh Y."/>
            <person name="Carlson H.K."/>
            <person name="Esquivel Z."/>
            <person name="Sadeeshkumar H."/>
            <person name="Chakraborty R."/>
            <person name="Zane G.M."/>
            <person name="Rubin B.E."/>
            <person name="Wall J.D."/>
            <person name="Visel A."/>
            <person name="Bristow J."/>
            <person name="Blow M.J."/>
            <person name="Arkin A.P."/>
            <person name="Deutschbauer A.M."/>
        </authorList>
    </citation>
    <scope>NUCLEOTIDE SEQUENCE [LARGE SCALE GENOMIC DNA]</scope>
    <source>
        <strain evidence="2 3">FW300-N2E2</strain>
    </source>
</reference>
<dbReference type="RefSeq" id="WP_063321356.1">
    <property type="nucleotide sequence ID" value="NZ_CP015225.1"/>
</dbReference>
<dbReference type="EMBL" id="CP015225">
    <property type="protein sequence ID" value="AMZ70766.1"/>
    <property type="molecule type" value="Genomic_DNA"/>
</dbReference>
<dbReference type="InterPro" id="IPR032638">
    <property type="entry name" value="Porin_5"/>
</dbReference>
<dbReference type="Gene3D" id="2.40.160.20">
    <property type="match status" value="1"/>
</dbReference>
<name>A0A159ZT49_PSEFL</name>
<protein>
    <recommendedName>
        <fullName evidence="4">Porin</fullName>
    </recommendedName>
</protein>
<dbReference type="Pfam" id="PF16930">
    <property type="entry name" value="Porin_5"/>
    <property type="match status" value="1"/>
</dbReference>
<reference evidence="3" key="1">
    <citation type="submission" date="2016-04" db="EMBL/GenBank/DDBJ databases">
        <authorList>
            <person name="Ray J."/>
            <person name="Price M."/>
            <person name="Deutschbauer A."/>
        </authorList>
    </citation>
    <scope>NUCLEOTIDE SEQUENCE [LARGE SCALE GENOMIC DNA]</scope>
    <source>
        <strain evidence="3">FW300-N2E2</strain>
    </source>
</reference>
<evidence type="ECO:0000256" key="1">
    <source>
        <dbReference type="SAM" id="SignalP"/>
    </source>
</evidence>
<dbReference type="InterPro" id="IPR011250">
    <property type="entry name" value="OMP/PagP_B-barrel"/>
</dbReference>
<accession>A0A159ZT49</accession>
<sequence>MISNVNRLSWAVGLIVLGLSGHSLAAPAPSENATINLIRLLVQQGVLKQEQADGLIAQAEREAVQARQAATAVAAAPAGAPGDVRVQYVPNIVREQIRDQVKAEVMATAKQENWAQPNTFPDWVSRISFDGDIRLRDESRYYSGTNSNEIVDFARLNDKGPYDVNPNSSSSLPPLLNTREDRENLFRLRARLGMKAVIAPQWTAGIRIGTGSDNNPVSTTQTLGGGFGKKDIWLDQGYLTWKPSDELTLTGGRFANPFFSTDLLYSGDLNFDGVAANFNHKLNQDWGVFGTVGAFPVEYTNDTSTSNGSDKEESDNKWLYGAQLGANWAINDSNRIKGAMAYYRFDDIEGQRSSPCQPWVGDPGCDSDGSRVAFMQKGNTVFLLRDITPNPLNPSTTPQPQYVGLASEFNLLDLNLALDTDLPEDLKLRSQAHYVHNLGYDEGEMRKRSAGQFANNLDSNGEVESGANAWMLQFTLGNSLELKREGDWNLFAGYKYIQPDALPDGFNDSSFHLGGTNAKGYFLGGNYGLASNVFATGRWLSSEAVYGAPYDIDVLQLEINTRF</sequence>
<gene>
    <name evidence="2" type="ORF">TK06_06520</name>
</gene>
<evidence type="ECO:0000313" key="3">
    <source>
        <dbReference type="Proteomes" id="UP000076083"/>
    </source>
</evidence>
<dbReference type="Proteomes" id="UP000076083">
    <property type="component" value="Chromosome"/>
</dbReference>
<evidence type="ECO:0000313" key="2">
    <source>
        <dbReference type="EMBL" id="AMZ70766.1"/>
    </source>
</evidence>
<keyword evidence="1" id="KW-0732">Signal</keyword>
<feature type="chain" id="PRO_5007812024" description="Porin" evidence="1">
    <location>
        <begin position="26"/>
        <end position="563"/>
    </location>
</feature>
<dbReference type="SUPFAM" id="SSF56925">
    <property type="entry name" value="OMPA-like"/>
    <property type="match status" value="1"/>
</dbReference>
<feature type="signal peptide" evidence="1">
    <location>
        <begin position="1"/>
        <end position="25"/>
    </location>
</feature>
<dbReference type="AlphaFoldDB" id="A0A159ZT49"/>
<evidence type="ECO:0008006" key="4">
    <source>
        <dbReference type="Google" id="ProtNLM"/>
    </source>
</evidence>
<organism evidence="2 3">
    <name type="scientific">Pseudomonas fluorescens</name>
    <dbReference type="NCBI Taxonomy" id="294"/>
    <lineage>
        <taxon>Bacteria</taxon>
        <taxon>Pseudomonadati</taxon>
        <taxon>Pseudomonadota</taxon>
        <taxon>Gammaproteobacteria</taxon>
        <taxon>Pseudomonadales</taxon>
        <taxon>Pseudomonadaceae</taxon>
        <taxon>Pseudomonas</taxon>
    </lineage>
</organism>
<proteinExistence type="predicted"/>